<dbReference type="InterPro" id="IPR010982">
    <property type="entry name" value="Lambda_DNA-bd_dom_sf"/>
</dbReference>
<dbReference type="InterPro" id="IPR050400">
    <property type="entry name" value="Bact_Cytoskel_RodZ"/>
</dbReference>
<keyword evidence="2" id="KW-0472">Membrane</keyword>
<feature type="region of interest" description="Disordered" evidence="1">
    <location>
        <begin position="629"/>
        <end position="670"/>
    </location>
</feature>
<feature type="transmembrane region" description="Helical" evidence="2">
    <location>
        <begin position="87"/>
        <end position="106"/>
    </location>
</feature>
<evidence type="ECO:0000256" key="1">
    <source>
        <dbReference type="SAM" id="MobiDB-lite"/>
    </source>
</evidence>
<sequence length="670" mass="70700">MSQHETIENPHGGPEAAAQGTRRDPFGLNLPRRPDWEMFGVVSDDLDRDLAAGAAVELRRSGLVAGVVGLAAAGLAVAWLSRAAADGGALAWSLTGFLALVALAYLTAFVDARVPLAVVDAQGVRMRLGRTWQGLPWESVDRVELAPRQGLLRDGRLVVVPFDTDEVVGALDGSARWHAFLARRWYGGSFALPVGLSTKVTGAVDLAEAVRSLADPEVPVQVVQAPVEESVETPDEAPVEETVETIDVGTDRAATDPAPVVEEHVLEDEDEDETENEGEDGTKDAPSPVVTAAQRLRPWAAAVLARVGERRDARRAEPADDDPRDEQHEDLQDPGDEPAAAPAAPASPTPSPLREPRVAVRAEVLRREEAVLDLPASARVDTPETGPSGLPGLPEAAAYLRRPDEPGLAAYEVRDPHDGATGPLGIVPPEPEPEPEPDPVPDPVVGPVLTEARRRLGLSVDQVAERTRIRPHVIEAIEVDDFGPCGGDFYARGHLRTLGRVLGVEPQPLVEQYDERYAAAPIDARRVFEAELATVPGGSLRATRGGPNWSVLVAAVMSVVLLWAVAQFLFERPAGSEGTAGEQAGLSSGSVATPLDVELVAGEQAADVTVRDAAGAVVWQGRLEPGATQAVRATPPVRISSSDGAVAASIDGRDPSPLGEAGEPVQRSLS</sequence>
<dbReference type="Pfam" id="PF13413">
    <property type="entry name" value="HTH_25"/>
    <property type="match status" value="1"/>
</dbReference>
<evidence type="ECO:0000259" key="3">
    <source>
        <dbReference type="Pfam" id="PF13464"/>
    </source>
</evidence>
<dbReference type="GO" id="GO:0003677">
    <property type="term" value="F:DNA binding"/>
    <property type="evidence" value="ECO:0007669"/>
    <property type="project" value="InterPro"/>
</dbReference>
<dbReference type="InterPro" id="IPR025194">
    <property type="entry name" value="RodZ-like_C"/>
</dbReference>
<feature type="compositionally biased region" description="Basic and acidic residues" evidence="1">
    <location>
        <begin position="308"/>
        <end position="318"/>
    </location>
</feature>
<keyword evidence="2" id="KW-1133">Transmembrane helix</keyword>
<accession>A0A6P0HEW9</accession>
<reference evidence="4 5" key="1">
    <citation type="journal article" date="2014" name="Int. J. Syst. Evol. Microbiol.">
        <title>Nocardioides zeae sp. nov., isolated from the stem of Zea mays.</title>
        <authorList>
            <person name="Glaeser S.P."/>
            <person name="McInroy J.A."/>
            <person name="Busse H.J."/>
            <person name="Kampfer P."/>
        </authorList>
    </citation>
    <scope>NUCLEOTIDE SEQUENCE [LARGE SCALE GENOMIC DNA]</scope>
    <source>
        <strain evidence="4 5">JCM 30728</strain>
    </source>
</reference>
<keyword evidence="2" id="KW-0812">Transmembrane</keyword>
<feature type="region of interest" description="Disordered" evidence="1">
    <location>
        <begin position="1"/>
        <end position="24"/>
    </location>
</feature>
<evidence type="ECO:0000313" key="5">
    <source>
        <dbReference type="Proteomes" id="UP000468687"/>
    </source>
</evidence>
<protein>
    <submittedName>
        <fullName evidence="4">DUF4115 domain-containing protein</fullName>
    </submittedName>
</protein>
<organism evidence="4 5">
    <name type="scientific">Nocardioides zeae</name>
    <dbReference type="NCBI Taxonomy" id="1457234"/>
    <lineage>
        <taxon>Bacteria</taxon>
        <taxon>Bacillati</taxon>
        <taxon>Actinomycetota</taxon>
        <taxon>Actinomycetes</taxon>
        <taxon>Propionibacteriales</taxon>
        <taxon>Nocardioidaceae</taxon>
        <taxon>Nocardioides</taxon>
    </lineage>
</organism>
<dbReference type="Gene3D" id="1.10.260.40">
    <property type="entry name" value="lambda repressor-like DNA-binding domains"/>
    <property type="match status" value="1"/>
</dbReference>
<dbReference type="Proteomes" id="UP000468687">
    <property type="component" value="Unassembled WGS sequence"/>
</dbReference>
<feature type="region of interest" description="Disordered" evidence="1">
    <location>
        <begin position="245"/>
        <end position="294"/>
    </location>
</feature>
<keyword evidence="5" id="KW-1185">Reference proteome</keyword>
<proteinExistence type="predicted"/>
<feature type="domain" description="Cytoskeleton protein RodZ-like C-terminal" evidence="3">
    <location>
        <begin position="606"/>
        <end position="667"/>
    </location>
</feature>
<name>A0A6P0HEW9_9ACTN</name>
<feature type="compositionally biased region" description="Acidic residues" evidence="1">
    <location>
        <begin position="265"/>
        <end position="279"/>
    </location>
</feature>
<comment type="caution">
    <text evidence="4">The sequence shown here is derived from an EMBL/GenBank/DDBJ whole genome shotgun (WGS) entry which is preliminary data.</text>
</comment>
<dbReference type="EMBL" id="JAAGXA010000001">
    <property type="protein sequence ID" value="NEN77203.1"/>
    <property type="molecule type" value="Genomic_DNA"/>
</dbReference>
<feature type="transmembrane region" description="Helical" evidence="2">
    <location>
        <begin position="63"/>
        <end position="81"/>
    </location>
</feature>
<dbReference type="RefSeq" id="WP_163770518.1">
    <property type="nucleotide sequence ID" value="NZ_JAAGXA010000001.1"/>
</dbReference>
<gene>
    <name evidence="4" type="ORF">G3T38_02810</name>
</gene>
<dbReference type="PANTHER" id="PTHR34475:SF1">
    <property type="entry name" value="CYTOSKELETON PROTEIN RODZ"/>
    <property type="match status" value="1"/>
</dbReference>
<evidence type="ECO:0000256" key="2">
    <source>
        <dbReference type="SAM" id="Phobius"/>
    </source>
</evidence>
<feature type="region of interest" description="Disordered" evidence="1">
    <location>
        <begin position="308"/>
        <end position="360"/>
    </location>
</feature>
<dbReference type="Pfam" id="PF13464">
    <property type="entry name" value="RodZ_C"/>
    <property type="match status" value="1"/>
</dbReference>
<dbReference type="PANTHER" id="PTHR34475">
    <property type="match status" value="1"/>
</dbReference>
<evidence type="ECO:0000313" key="4">
    <source>
        <dbReference type="EMBL" id="NEN77203.1"/>
    </source>
</evidence>
<feature type="region of interest" description="Disordered" evidence="1">
    <location>
        <begin position="412"/>
        <end position="441"/>
    </location>
</feature>
<feature type="region of interest" description="Disordered" evidence="1">
    <location>
        <begin position="375"/>
        <end position="395"/>
    </location>
</feature>
<dbReference type="AlphaFoldDB" id="A0A6P0HEW9"/>